<proteinExistence type="predicted"/>
<evidence type="ECO:0000313" key="1">
    <source>
        <dbReference type="EMBL" id="CAA9429699.1"/>
    </source>
</evidence>
<sequence length="143" mass="16120">MAVFNSAWNRLGDRAAAVRVRRAVDHLLRGTAERDIEDRMQTLIVTDDPGFTGFRESLLTRVLCVVQPTRFLPILIYTSPHGGKKEIARAVFGLDLPSPRTTSMTAGRLAFWSNDLLLRLCGTGFVDVAHTAEYLWWAKDQHH</sequence>
<dbReference type="EMBL" id="CADCUS010000467">
    <property type="protein sequence ID" value="CAA9429699.1"/>
    <property type="molecule type" value="Genomic_DNA"/>
</dbReference>
<protein>
    <submittedName>
        <fullName evidence="1">Uncharacterized protein</fullName>
    </submittedName>
</protein>
<gene>
    <name evidence="1" type="ORF">AVDCRST_MAG66-3241</name>
</gene>
<name>A0A6J4Q3J4_9PSEU</name>
<accession>A0A6J4Q3J4</accession>
<dbReference type="AlphaFoldDB" id="A0A6J4Q3J4"/>
<reference evidence="1" key="1">
    <citation type="submission" date="2020-02" db="EMBL/GenBank/DDBJ databases">
        <authorList>
            <person name="Meier V. D."/>
        </authorList>
    </citation>
    <scope>NUCLEOTIDE SEQUENCE</scope>
    <source>
        <strain evidence="1">AVDCRST_MAG66</strain>
    </source>
</reference>
<organism evidence="1">
    <name type="scientific">uncultured Pseudonocardia sp</name>
    <dbReference type="NCBI Taxonomy" id="211455"/>
    <lineage>
        <taxon>Bacteria</taxon>
        <taxon>Bacillati</taxon>
        <taxon>Actinomycetota</taxon>
        <taxon>Actinomycetes</taxon>
        <taxon>Pseudonocardiales</taxon>
        <taxon>Pseudonocardiaceae</taxon>
        <taxon>Pseudonocardia</taxon>
        <taxon>environmental samples</taxon>
    </lineage>
</organism>